<evidence type="ECO:0000313" key="8">
    <source>
        <dbReference type="EMBL" id="PKI72995.1"/>
    </source>
</evidence>
<dbReference type="InterPro" id="IPR051103">
    <property type="entry name" value="Plant_metabolite_P450s"/>
</dbReference>
<comment type="subcellular location">
    <subcellularLocation>
        <location evidence="2">Membrane</location>
        <topology evidence="2">Single-pass membrane protein</topology>
    </subcellularLocation>
</comment>
<comment type="caution">
    <text evidence="8">The sequence shown here is derived from an EMBL/GenBank/DDBJ whole genome shotgun (WGS) entry which is preliminary data.</text>
</comment>
<evidence type="ECO:0000256" key="7">
    <source>
        <dbReference type="ARBA" id="ARBA00023136"/>
    </source>
</evidence>
<dbReference type="PRINTS" id="PR00463">
    <property type="entry name" value="EP450I"/>
</dbReference>
<dbReference type="GO" id="GO:0005506">
    <property type="term" value="F:iron ion binding"/>
    <property type="evidence" value="ECO:0007669"/>
    <property type="project" value="InterPro"/>
</dbReference>
<dbReference type="GO" id="GO:0016020">
    <property type="term" value="C:membrane"/>
    <property type="evidence" value="ECO:0007669"/>
    <property type="project" value="UniProtKB-SubCell"/>
</dbReference>
<dbReference type="Proteomes" id="UP000233551">
    <property type="component" value="Unassembled WGS sequence"/>
</dbReference>
<keyword evidence="6" id="KW-1133">Transmembrane helix</keyword>
<dbReference type="EMBL" id="PGOL01000303">
    <property type="protein sequence ID" value="PKI72995.1"/>
    <property type="molecule type" value="Genomic_DNA"/>
</dbReference>
<accession>A0A2I0KWY4</accession>
<evidence type="ECO:0000256" key="3">
    <source>
        <dbReference type="ARBA" id="ARBA00022617"/>
    </source>
</evidence>
<evidence type="ECO:0000256" key="5">
    <source>
        <dbReference type="ARBA" id="ARBA00022723"/>
    </source>
</evidence>
<dbReference type="STRING" id="22663.A0A2I0KWY4"/>
<keyword evidence="9" id="KW-1185">Reference proteome</keyword>
<dbReference type="SUPFAM" id="SSF48264">
    <property type="entry name" value="Cytochrome P450"/>
    <property type="match status" value="1"/>
</dbReference>
<dbReference type="GO" id="GO:0016709">
    <property type="term" value="F:oxidoreductase activity, acting on paired donors, with incorporation or reduction of molecular oxygen, NAD(P)H as one donor, and incorporation of one atom of oxygen"/>
    <property type="evidence" value="ECO:0007669"/>
    <property type="project" value="TreeGrafter"/>
</dbReference>
<keyword evidence="3" id="KW-0349">Heme</keyword>
<dbReference type="InterPro" id="IPR002401">
    <property type="entry name" value="Cyt_P450_E_grp-I"/>
</dbReference>
<evidence type="ECO:0000256" key="1">
    <source>
        <dbReference type="ARBA" id="ARBA00001971"/>
    </source>
</evidence>
<name>A0A2I0KWY4_PUNGR</name>
<proteinExistence type="predicted"/>
<dbReference type="PANTHER" id="PTHR24298:SF800">
    <property type="entry name" value="CYTOCHROME P450 89A2-RELATED"/>
    <property type="match status" value="1"/>
</dbReference>
<dbReference type="InterPro" id="IPR036396">
    <property type="entry name" value="Cyt_P450_sf"/>
</dbReference>
<protein>
    <submittedName>
        <fullName evidence="8">Uncharacterized protein</fullName>
    </submittedName>
</protein>
<comment type="cofactor">
    <cofactor evidence="1">
        <name>heme</name>
        <dbReference type="ChEBI" id="CHEBI:30413"/>
    </cofactor>
</comment>
<reference evidence="8 9" key="1">
    <citation type="submission" date="2017-11" db="EMBL/GenBank/DDBJ databases">
        <title>De-novo sequencing of pomegranate (Punica granatum L.) genome.</title>
        <authorList>
            <person name="Akparov Z."/>
            <person name="Amiraslanov A."/>
            <person name="Hajiyeva S."/>
            <person name="Abbasov M."/>
            <person name="Kaur K."/>
            <person name="Hamwieh A."/>
            <person name="Solovyev V."/>
            <person name="Salamov A."/>
            <person name="Braich B."/>
            <person name="Kosarev P."/>
            <person name="Mahmoud A."/>
            <person name="Hajiyev E."/>
            <person name="Babayeva S."/>
            <person name="Izzatullayeva V."/>
            <person name="Mammadov A."/>
            <person name="Mammadov A."/>
            <person name="Sharifova S."/>
            <person name="Ojaghi J."/>
            <person name="Eynullazada K."/>
            <person name="Bayramov B."/>
            <person name="Abdulazimova A."/>
            <person name="Shahmuradov I."/>
        </authorList>
    </citation>
    <scope>NUCLEOTIDE SEQUENCE [LARGE SCALE GENOMIC DNA]</scope>
    <source>
        <strain evidence="9">cv. AG2017</strain>
        <tissue evidence="8">Leaf</tissue>
    </source>
</reference>
<evidence type="ECO:0000256" key="2">
    <source>
        <dbReference type="ARBA" id="ARBA00004167"/>
    </source>
</evidence>
<dbReference type="GO" id="GO:0020037">
    <property type="term" value="F:heme binding"/>
    <property type="evidence" value="ECO:0007669"/>
    <property type="project" value="InterPro"/>
</dbReference>
<evidence type="ECO:0000256" key="6">
    <source>
        <dbReference type="ARBA" id="ARBA00022989"/>
    </source>
</evidence>
<sequence>MDVGNGLGRSNMCEVCSLFGAWVKMDGWSPENGANSKEENIDSNAKHVVCYVDTLLNLELPEEGKQKLTKAEIVGLCLEIFTADTNTTFTALRWIMASIVKHPIVQVTLYNEIRAAIGPEANTAEEEDLQKLPYLRAMILEGLRRHPPSHMLLPH</sequence>
<dbReference type="AlphaFoldDB" id="A0A2I0KWY4"/>
<keyword evidence="5" id="KW-0479">Metal-binding</keyword>
<dbReference type="InterPro" id="IPR001128">
    <property type="entry name" value="Cyt_P450"/>
</dbReference>
<dbReference type="Gene3D" id="1.10.630.10">
    <property type="entry name" value="Cytochrome P450"/>
    <property type="match status" value="1"/>
</dbReference>
<dbReference type="Pfam" id="PF00067">
    <property type="entry name" value="p450"/>
    <property type="match status" value="1"/>
</dbReference>
<organism evidence="8 9">
    <name type="scientific">Punica granatum</name>
    <name type="common">Pomegranate</name>
    <dbReference type="NCBI Taxonomy" id="22663"/>
    <lineage>
        <taxon>Eukaryota</taxon>
        <taxon>Viridiplantae</taxon>
        <taxon>Streptophyta</taxon>
        <taxon>Embryophyta</taxon>
        <taxon>Tracheophyta</taxon>
        <taxon>Spermatophyta</taxon>
        <taxon>Magnoliopsida</taxon>
        <taxon>eudicotyledons</taxon>
        <taxon>Gunneridae</taxon>
        <taxon>Pentapetalae</taxon>
        <taxon>rosids</taxon>
        <taxon>malvids</taxon>
        <taxon>Myrtales</taxon>
        <taxon>Lythraceae</taxon>
        <taxon>Punica</taxon>
    </lineage>
</organism>
<evidence type="ECO:0000256" key="4">
    <source>
        <dbReference type="ARBA" id="ARBA00022692"/>
    </source>
</evidence>
<evidence type="ECO:0000313" key="9">
    <source>
        <dbReference type="Proteomes" id="UP000233551"/>
    </source>
</evidence>
<keyword evidence="3" id="KW-0408">Iron</keyword>
<dbReference type="PANTHER" id="PTHR24298">
    <property type="entry name" value="FLAVONOID 3'-MONOOXYGENASE-RELATED"/>
    <property type="match status" value="1"/>
</dbReference>
<keyword evidence="7" id="KW-0472">Membrane</keyword>
<keyword evidence="4" id="KW-0812">Transmembrane</keyword>
<gene>
    <name evidence="8" type="ORF">CRG98_006598</name>
</gene>